<comment type="catalytic activity">
    <reaction evidence="8">
        <text>L-glutamate 5-semialdehyde + NAD(+) + H2O = L-glutamate + NADH + 2 H(+)</text>
        <dbReference type="Rhea" id="RHEA:30235"/>
        <dbReference type="ChEBI" id="CHEBI:15377"/>
        <dbReference type="ChEBI" id="CHEBI:15378"/>
        <dbReference type="ChEBI" id="CHEBI:29985"/>
        <dbReference type="ChEBI" id="CHEBI:57540"/>
        <dbReference type="ChEBI" id="CHEBI:57945"/>
        <dbReference type="ChEBI" id="CHEBI:58066"/>
        <dbReference type="EC" id="1.2.1.88"/>
    </reaction>
</comment>
<dbReference type="PANTHER" id="PTHR42862">
    <property type="entry name" value="DELTA-1-PYRROLINE-5-CARBOXYLATE DEHYDROGENASE 1, ISOFORM A-RELATED"/>
    <property type="match status" value="1"/>
</dbReference>
<dbReference type="Gene3D" id="3.40.605.10">
    <property type="entry name" value="Aldehyde Dehydrogenase, Chain A, domain 1"/>
    <property type="match status" value="1"/>
</dbReference>
<evidence type="ECO:0000259" key="11">
    <source>
        <dbReference type="Pfam" id="PF00171"/>
    </source>
</evidence>
<dbReference type="InterPro" id="IPR016163">
    <property type="entry name" value="Ald_DH_C"/>
</dbReference>
<dbReference type="FunFam" id="3.40.309.10:FF:000005">
    <property type="entry name" value="1-pyrroline-5-carboxylate dehydrogenase 1"/>
    <property type="match status" value="1"/>
</dbReference>
<dbReference type="Pfam" id="PF00171">
    <property type="entry name" value="Aldedh"/>
    <property type="match status" value="1"/>
</dbReference>
<dbReference type="CDD" id="cd07123">
    <property type="entry name" value="ALDH_F4-17_P5CDH"/>
    <property type="match status" value="1"/>
</dbReference>
<dbReference type="GO" id="GO:0010133">
    <property type="term" value="P:L-proline catabolic process to L-glutamate"/>
    <property type="evidence" value="ECO:0007669"/>
    <property type="project" value="UniProtKB-UniPathway"/>
</dbReference>
<evidence type="ECO:0000313" key="13">
    <source>
        <dbReference type="Proteomes" id="UP000294830"/>
    </source>
</evidence>
<dbReference type="GO" id="GO:0003842">
    <property type="term" value="F:L-glutamate gamma-semialdehyde dehydrogenase activity"/>
    <property type="evidence" value="ECO:0007669"/>
    <property type="project" value="UniProtKB-EC"/>
</dbReference>
<dbReference type="InterPro" id="IPR016160">
    <property type="entry name" value="Ald_DH_CS_CYS"/>
</dbReference>
<dbReference type="EC" id="1.2.1.88" evidence="3"/>
<evidence type="ECO:0000256" key="6">
    <source>
        <dbReference type="ARBA" id="ARBA00023062"/>
    </source>
</evidence>
<organism evidence="12 13">
    <name type="scientific">Acetobacteroides hydrogenigenes</name>
    <dbReference type="NCBI Taxonomy" id="979970"/>
    <lineage>
        <taxon>Bacteria</taxon>
        <taxon>Pseudomonadati</taxon>
        <taxon>Bacteroidota</taxon>
        <taxon>Bacteroidia</taxon>
        <taxon>Bacteroidales</taxon>
        <taxon>Rikenellaceae</taxon>
        <taxon>Acetobacteroides</taxon>
    </lineage>
</organism>
<gene>
    <name evidence="12" type="ORF">CLV25_101199</name>
</gene>
<dbReference type="GO" id="GO:0009898">
    <property type="term" value="C:cytoplasmic side of plasma membrane"/>
    <property type="evidence" value="ECO:0007669"/>
    <property type="project" value="TreeGrafter"/>
</dbReference>
<evidence type="ECO:0000313" key="12">
    <source>
        <dbReference type="EMBL" id="TCN72981.1"/>
    </source>
</evidence>
<dbReference type="PROSITE" id="PS00687">
    <property type="entry name" value="ALDEHYDE_DEHYDR_GLU"/>
    <property type="match status" value="1"/>
</dbReference>
<dbReference type="RefSeq" id="WP_131837766.1">
    <property type="nucleotide sequence ID" value="NZ_SLWB01000001.1"/>
</dbReference>
<dbReference type="Proteomes" id="UP000294830">
    <property type="component" value="Unassembled WGS sequence"/>
</dbReference>
<accession>A0A4V2RQV5</accession>
<comment type="caution">
    <text evidence="12">The sequence shown here is derived from an EMBL/GenBank/DDBJ whole genome shotgun (WGS) entry which is preliminary data.</text>
</comment>
<dbReference type="InterPro" id="IPR015590">
    <property type="entry name" value="Aldehyde_DH_dom"/>
</dbReference>
<dbReference type="InterPro" id="IPR016161">
    <property type="entry name" value="Ald_DH/histidinol_DH"/>
</dbReference>
<comment type="similarity">
    <text evidence="2 10">Belongs to the aldehyde dehydrogenase family.</text>
</comment>
<dbReference type="InterPro" id="IPR005931">
    <property type="entry name" value="P5CDH/ALDH4A1"/>
</dbReference>
<keyword evidence="5" id="KW-0520">NAD</keyword>
<dbReference type="FunFam" id="3.40.605.10:FF:000006">
    <property type="entry name" value="1-pyrroline-5-carboxylate dehydrogenase"/>
    <property type="match status" value="1"/>
</dbReference>
<dbReference type="Gene3D" id="3.40.309.10">
    <property type="entry name" value="Aldehyde Dehydrogenase, Chain A, domain 2"/>
    <property type="match status" value="1"/>
</dbReference>
<sequence length="543" mass="60580">MNNSVFRFEKPKNEPVLSYAPNSPERLELVAELERMSSQQIDIPLIIGGKEIRTGNLGKVVMPHDHGHVLATYHMAGEKEVRMAIEAAVEARKKWENIPWVERASIAIRVAELIAKKYRAVMNAATMLGQSKNAFQAEIDSACETIDFLRFNAYYMSQIYADQPMSPTTDVVNRMEYRPLEGFVFAVTPFNFTAIASNLCMSPVIMGNAVVWKPATTAILSNYYLMQIYKEAGLPDGIINFIPGKGSVIGKEIFAHREFAGVHFTGSTWTFNSFWSEIARNLPNYRSYPKIVGETGGKDFVMVHPSADVQQVAVALVRGAFEFQGQKCSAASRAYIPKSMWYAVKDSMGKMLTDIKVGDVRNFSNFVNAVIDEAAFDSITGYIEKARNTKDAEIVFGGTYDKSKGYFIQPTVILANDPHFVTMEEEIFGPVLTIHVYEDAKFEETLELVDSTSPYALTGSIFSNDRYATEVAFEKLKYAAGNFYINDKPTGAVVGQQPFGGARASGTNDKAGSYLNLIRWTNPRSIKETLNPPTDYRYPFLAE</sequence>
<dbReference type="NCBIfam" id="TIGR01236">
    <property type="entry name" value="D1pyr5carbox1"/>
    <property type="match status" value="1"/>
</dbReference>
<proteinExistence type="inferred from homology"/>
<keyword evidence="6" id="KW-0642">Proline metabolism</keyword>
<dbReference type="AlphaFoldDB" id="A0A4V2RQV5"/>
<dbReference type="GO" id="GO:0004657">
    <property type="term" value="F:proline dehydrogenase activity"/>
    <property type="evidence" value="ECO:0007669"/>
    <property type="project" value="UniProtKB-ARBA"/>
</dbReference>
<evidence type="ECO:0000256" key="10">
    <source>
        <dbReference type="RuleBase" id="RU003345"/>
    </source>
</evidence>
<feature type="domain" description="Aldehyde dehydrogenase" evidence="11">
    <location>
        <begin position="59"/>
        <end position="514"/>
    </location>
</feature>
<evidence type="ECO:0000256" key="1">
    <source>
        <dbReference type="ARBA" id="ARBA00004786"/>
    </source>
</evidence>
<keyword evidence="13" id="KW-1185">Reference proteome</keyword>
<dbReference type="InterPro" id="IPR016162">
    <property type="entry name" value="Ald_DH_N"/>
</dbReference>
<dbReference type="InterPro" id="IPR029510">
    <property type="entry name" value="Ald_DH_CS_GLU"/>
</dbReference>
<evidence type="ECO:0000256" key="2">
    <source>
        <dbReference type="ARBA" id="ARBA00009986"/>
    </source>
</evidence>
<evidence type="ECO:0000256" key="4">
    <source>
        <dbReference type="ARBA" id="ARBA00023002"/>
    </source>
</evidence>
<protein>
    <recommendedName>
        <fullName evidence="7">L-glutamate gamma-semialdehyde dehydrogenase</fullName>
        <ecNumber evidence="3">1.2.1.88</ecNumber>
    </recommendedName>
    <alternativeName>
        <fullName evidence="7">L-glutamate gamma-semialdehyde dehydrogenase</fullName>
    </alternativeName>
</protein>
<reference evidence="12 13" key="1">
    <citation type="submission" date="2019-03" db="EMBL/GenBank/DDBJ databases">
        <title>Genomic Encyclopedia of Archaeal and Bacterial Type Strains, Phase II (KMG-II): from individual species to whole genera.</title>
        <authorList>
            <person name="Goeker M."/>
        </authorList>
    </citation>
    <scope>NUCLEOTIDE SEQUENCE [LARGE SCALE GENOMIC DNA]</scope>
    <source>
        <strain evidence="12 13">RL-C</strain>
    </source>
</reference>
<name>A0A4V2RQV5_9BACT</name>
<feature type="active site" evidence="9">
    <location>
        <position position="294"/>
    </location>
</feature>
<comment type="pathway">
    <text evidence="1">Amino-acid degradation; L-proline degradation into L-glutamate; L-glutamate from L-proline: step 2/2.</text>
</comment>
<dbReference type="PROSITE" id="PS00070">
    <property type="entry name" value="ALDEHYDE_DEHYDR_CYS"/>
    <property type="match status" value="1"/>
</dbReference>
<dbReference type="PANTHER" id="PTHR42862:SF1">
    <property type="entry name" value="DELTA-1-PYRROLINE-5-CARBOXYLATE DEHYDROGENASE 2, ISOFORM A-RELATED"/>
    <property type="match status" value="1"/>
</dbReference>
<evidence type="ECO:0000256" key="5">
    <source>
        <dbReference type="ARBA" id="ARBA00023027"/>
    </source>
</evidence>
<dbReference type="OrthoDB" id="9762913at2"/>
<evidence type="ECO:0000256" key="8">
    <source>
        <dbReference type="ARBA" id="ARBA00048142"/>
    </source>
</evidence>
<evidence type="ECO:0000256" key="9">
    <source>
        <dbReference type="PROSITE-ProRule" id="PRU10007"/>
    </source>
</evidence>
<dbReference type="UniPathway" id="UPA00261">
    <property type="reaction ID" value="UER00374"/>
</dbReference>
<dbReference type="SUPFAM" id="SSF53720">
    <property type="entry name" value="ALDH-like"/>
    <property type="match status" value="1"/>
</dbReference>
<evidence type="ECO:0000256" key="7">
    <source>
        <dbReference type="ARBA" id="ARBA00032259"/>
    </source>
</evidence>
<dbReference type="InterPro" id="IPR050485">
    <property type="entry name" value="Proline_metab_enzyme"/>
</dbReference>
<keyword evidence="4 10" id="KW-0560">Oxidoreductase</keyword>
<evidence type="ECO:0000256" key="3">
    <source>
        <dbReference type="ARBA" id="ARBA00012884"/>
    </source>
</evidence>
<dbReference type="EMBL" id="SLWB01000001">
    <property type="protein sequence ID" value="TCN72981.1"/>
    <property type="molecule type" value="Genomic_DNA"/>
</dbReference>